<dbReference type="Pfam" id="PF00175">
    <property type="entry name" value="NAD_binding_1"/>
    <property type="match status" value="1"/>
</dbReference>
<dbReference type="InterPro" id="IPR017938">
    <property type="entry name" value="Riboflavin_synthase-like_b-brl"/>
</dbReference>
<accession>A0A1X7VJ38</accession>
<proteinExistence type="inferred from homology"/>
<comment type="cofactor">
    <cofactor evidence="1">
        <name>FMN</name>
        <dbReference type="ChEBI" id="CHEBI:58210"/>
    </cofactor>
</comment>
<dbReference type="GO" id="GO:0005516">
    <property type="term" value="F:calmodulin binding"/>
    <property type="evidence" value="ECO:0007669"/>
    <property type="project" value="UniProtKB-KW"/>
</dbReference>
<evidence type="ECO:0000256" key="12">
    <source>
        <dbReference type="ARBA" id="ARBA00022827"/>
    </source>
</evidence>
<protein>
    <recommendedName>
        <fullName evidence="23">Nitric oxide synthase 1</fullName>
        <ecNumber evidence="7">1.14.13.39</ecNumber>
    </recommendedName>
    <alternativeName>
        <fullName evidence="18">Constitutive NOS</fullName>
    </alternativeName>
    <alternativeName>
        <fullName evidence="20">NC-NOS</fullName>
    </alternativeName>
    <alternativeName>
        <fullName evidence="19">NOS type I</fullName>
    </alternativeName>
    <alternativeName>
        <fullName evidence="21">Neuronal NOS</fullName>
    </alternativeName>
    <alternativeName>
        <fullName evidence="24">Nitric oxide synthase, brain</fullName>
    </alternativeName>
    <alternativeName>
        <fullName evidence="22">Peptidyl-cysteine S-nitrosylase NOS1</fullName>
    </alternativeName>
</protein>
<dbReference type="Gene3D" id="3.40.50.360">
    <property type="match status" value="1"/>
</dbReference>
<dbReference type="InterPro" id="IPR001478">
    <property type="entry name" value="PDZ"/>
</dbReference>
<dbReference type="InterPro" id="IPR044944">
    <property type="entry name" value="NOS_dom_3"/>
</dbReference>
<dbReference type="Pfam" id="PF00258">
    <property type="entry name" value="Flavodoxin_1"/>
    <property type="match status" value="1"/>
</dbReference>
<dbReference type="GO" id="GO:0010181">
    <property type="term" value="F:FMN binding"/>
    <property type="evidence" value="ECO:0007669"/>
    <property type="project" value="InterPro"/>
</dbReference>
<evidence type="ECO:0000256" key="3">
    <source>
        <dbReference type="ARBA" id="ARBA00001974"/>
    </source>
</evidence>
<dbReference type="PROSITE" id="PS50106">
    <property type="entry name" value="PDZ"/>
    <property type="match status" value="1"/>
</dbReference>
<sequence length="1635" mass="183242">MSYDLIKVSKKPGESLGLGFNKNSERQNKVYAILEGTALQRSGEVRPGDLIVEVNGVDVSGYTSSQLIDIISTLQDKSEVSLKILRPDGSLSNGGTPAVSIDHPNNETPAPATTSRPNQRQRRKGGPLPQITETLDDGGKPGGLLQVKDHFASGKRHSLTPESSRREMVPLQPSKSLDLGALPTWRNKTFITLNNYVTGEQQTDRLHTQSKAVPKQTGCHPSHCVGSIIWPKEHPRSRPYGPPRPKEEMKELAKEYIKIYYDSLKFALSDDYEQKLQSRTLQVCQEIEEKGHYNLTYEELTYGARLAWRNAPRCVNRIIWRQLEVLDAREVDSAKEMFEALCDHLRYATNQGSIRSTITVFRHRTRANSDFRVWNSQLIRYAGYKQQDGSIIGDPDSVEFTEVCRKLGWSPPNNKPGMFDVLPLVLQANGEPPEMFTIPPELIMEVDIVHPEYKWFKDLKLKWYAVPGVSNILLDIGGLEFTGAPFNGWYMSTEIAARNFSDEYRYNLLKPVAERMGLNTSTYKLWKDRALVELNVAVLHSYQSAGVSIVDHHTATDGFSGFFKSESASRGGCPADWVWLVPPISGSVSKLFHQEMLLYYLTPAYEYQEPAYKYYHLPGDMPKLNTGRTFKALATMVLDATRMMRNVKKKRIKATVLYATETGRSKNYANIVKTLFDRTFNCSVYCMDEYNRANLEHEQLVLIVTSTFGSGDPPANGEPFGRYLLDLQSGRIIGAGGGTGTLPSRRNRVSVATRPSPEMLAKARTDMMQPLSQVKYAVFGLGSRAYPNFCAFAHTIDNLFLSLGAEQAYPCGEGDELCGQEESFQSWLRECYLRSCEVYKLEPRLEGSDCTVVKSEYKKDFFRISSFTEPVPTKDICRDLSHVHKKKIYAGTLVSRAKLQSSQSERNTILVVIKPQNHMNYQPGDHIAIYPQNNPSLVRQLLERLPLTSAIDEPIIIESQYEAEGGIKWNKERRLPFPVTLQEAFMYYLDITTPPTPQLLQQFQKMATRKLEQNFLEELGKGGDVYEDWKYERFPNLLEVMDQFHSLKLDVPFLLQNLPLLQCRYYSISSSPNAHPNEIHATIAVVTFRKRGGQGPRHYGVCSTWLNKMEPGSESIVPFVIRRTNSFHMPEDSHAPIIMVGPGTGIAPFRGFWQERMYQRSEELKKQLLSKAVPARAARVPRNQKGGRAVIPDTPANKISIGGGGMGQAGRRGFVSTVTAPVIKLLDVDSRPTQAPVSDIDDTESSSESESSDEEVKRDKQVQFKVPKTSGTFKLRRSASDEFQRKDLASLVAARDSHWGDMTLYFGCRRNDTDYIYREEIKRAQLTGAMNNVHVAFSREGPQKTYVQHLLKKNADTIVQQLIEERGHFYVCGDVSMAADVGRTLQNIFEENAAMSSDEARQLIESMKDNGYYHEDIFGVTLKTAEVTSRVRNAAKKAWRILVSAADHSPITPMSALSSRAPITPTTPGLLDTPQDGTLRLGGNRFSKRPTVTVLIPTPTQANEPTSPGNRTSFPSIFGKQSLGSSGMKKLGGGPSGYRSHLTATSFNEEDEEKESGVTLNITEITGDTLTTTNILGSTSPKTLKVPPPSFEQPPPPNLGPKSRPTSVQLRDNQDGGKRRAIRKIRSNSMVQTDV</sequence>
<keyword evidence="16" id="KW-0560">Oxidoreductase</keyword>
<evidence type="ECO:0000256" key="11">
    <source>
        <dbReference type="ARBA" id="ARBA00022723"/>
    </source>
</evidence>
<keyword evidence="14" id="KW-0521">NADP</keyword>
<dbReference type="PANTHER" id="PTHR43410:SF1">
    <property type="entry name" value="NITRIC OXIDE SYNTHASE"/>
    <property type="match status" value="1"/>
</dbReference>
<dbReference type="EnsemblMetazoa" id="Aqu2.1.39814_001">
    <property type="protein sequence ID" value="Aqu2.1.39814_001"/>
    <property type="gene ID" value="Aqu2.1.39814"/>
</dbReference>
<evidence type="ECO:0000256" key="21">
    <source>
        <dbReference type="ARBA" id="ARBA00031374"/>
    </source>
</evidence>
<keyword evidence="12" id="KW-0274">FAD</keyword>
<dbReference type="PRINTS" id="PR00371">
    <property type="entry name" value="FPNCR"/>
</dbReference>
<feature type="compositionally biased region" description="Pro residues" evidence="25">
    <location>
        <begin position="1586"/>
        <end position="1599"/>
    </location>
</feature>
<keyword evidence="30" id="KW-1185">Reference proteome</keyword>
<dbReference type="InterPro" id="IPR029039">
    <property type="entry name" value="Flavoprotein-like_sf"/>
</dbReference>
<dbReference type="EC" id="1.14.13.39" evidence="7"/>
<dbReference type="KEGG" id="aqu:100632571"/>
<evidence type="ECO:0000259" key="26">
    <source>
        <dbReference type="PROSITE" id="PS50106"/>
    </source>
</evidence>
<evidence type="ECO:0000259" key="27">
    <source>
        <dbReference type="PROSITE" id="PS50902"/>
    </source>
</evidence>
<dbReference type="InterPro" id="IPR001433">
    <property type="entry name" value="OxRdtase_FAD/NAD-bd"/>
</dbReference>
<evidence type="ECO:0000256" key="9">
    <source>
        <dbReference type="ARBA" id="ARBA00022630"/>
    </source>
</evidence>
<evidence type="ECO:0000313" key="30">
    <source>
        <dbReference type="Proteomes" id="UP000007879"/>
    </source>
</evidence>
<dbReference type="SUPFAM" id="SSF56512">
    <property type="entry name" value="Nitric oxide (NO) synthase oxygenase domain"/>
    <property type="match status" value="1"/>
</dbReference>
<evidence type="ECO:0000256" key="7">
    <source>
        <dbReference type="ARBA" id="ARBA00012989"/>
    </source>
</evidence>
<feature type="domain" description="FAD-binding FR-type" evidence="28">
    <location>
        <begin position="886"/>
        <end position="1130"/>
    </location>
</feature>
<evidence type="ECO:0000256" key="1">
    <source>
        <dbReference type="ARBA" id="ARBA00001917"/>
    </source>
</evidence>
<evidence type="ECO:0000256" key="15">
    <source>
        <dbReference type="ARBA" id="ARBA00022860"/>
    </source>
</evidence>
<dbReference type="InterPro" id="IPR044943">
    <property type="entry name" value="NOS_dom_1"/>
</dbReference>
<dbReference type="InterPro" id="IPR001094">
    <property type="entry name" value="Flavdoxin-like"/>
</dbReference>
<keyword evidence="8" id="KW-0349">Heme</keyword>
<dbReference type="InterPro" id="IPR036119">
    <property type="entry name" value="NOS_N_sf"/>
</dbReference>
<dbReference type="Gene3D" id="1.20.990.10">
    <property type="entry name" value="NADPH-cytochrome p450 Reductase, Chain A, domain 3"/>
    <property type="match status" value="1"/>
</dbReference>
<dbReference type="eggNOG" id="KOG1158">
    <property type="taxonomic scope" value="Eukaryota"/>
</dbReference>
<evidence type="ECO:0000256" key="25">
    <source>
        <dbReference type="SAM" id="MobiDB-lite"/>
    </source>
</evidence>
<feature type="compositionally biased region" description="Acidic residues" evidence="25">
    <location>
        <begin position="1239"/>
        <end position="1253"/>
    </location>
</feature>
<dbReference type="InParanoid" id="A0A1X7VJ38"/>
<evidence type="ECO:0000256" key="18">
    <source>
        <dbReference type="ARBA" id="ARBA00029794"/>
    </source>
</evidence>
<dbReference type="Pfam" id="PF00595">
    <property type="entry name" value="PDZ"/>
    <property type="match status" value="1"/>
</dbReference>
<evidence type="ECO:0000256" key="10">
    <source>
        <dbReference type="ARBA" id="ARBA00022643"/>
    </source>
</evidence>
<dbReference type="GO" id="GO:0004517">
    <property type="term" value="F:nitric-oxide synthase activity"/>
    <property type="evidence" value="ECO:0007669"/>
    <property type="project" value="UniProtKB-EC"/>
</dbReference>
<feature type="region of interest" description="Disordered" evidence="25">
    <location>
        <begin position="1230"/>
        <end position="1261"/>
    </location>
</feature>
<dbReference type="Gene3D" id="3.90.340.10">
    <property type="entry name" value="Nitric Oxide Synthase, Chain A, domain 1"/>
    <property type="match status" value="1"/>
</dbReference>
<comment type="cofactor">
    <cofactor evidence="2">
        <name>heme b</name>
        <dbReference type="ChEBI" id="CHEBI:60344"/>
    </cofactor>
</comment>
<evidence type="ECO:0000256" key="4">
    <source>
        <dbReference type="ARBA" id="ARBA00004468"/>
    </source>
</evidence>
<dbReference type="SUPFAM" id="SSF50156">
    <property type="entry name" value="PDZ domain-like"/>
    <property type="match status" value="1"/>
</dbReference>
<dbReference type="Gene3D" id="3.90.440.10">
    <property type="entry name" value="Nitric Oxide Synthase,Heme Domain,Chain A domain 2"/>
    <property type="match status" value="1"/>
</dbReference>
<comment type="cofactor">
    <cofactor evidence="3">
        <name>FAD</name>
        <dbReference type="ChEBI" id="CHEBI:57692"/>
    </cofactor>
</comment>
<feature type="region of interest" description="Disordered" evidence="25">
    <location>
        <begin position="87"/>
        <end position="142"/>
    </location>
</feature>
<evidence type="ECO:0000256" key="5">
    <source>
        <dbReference type="ARBA" id="ARBA00004552"/>
    </source>
</evidence>
<dbReference type="OrthoDB" id="1688044at2759"/>
<dbReference type="PROSITE" id="PS50902">
    <property type="entry name" value="FLAVODOXIN_LIKE"/>
    <property type="match status" value="1"/>
</dbReference>
<dbReference type="SUPFAM" id="SSF52343">
    <property type="entry name" value="Ferredoxin reductase-like, C-terminal NADP-linked domain"/>
    <property type="match status" value="2"/>
</dbReference>
<evidence type="ECO:0000256" key="24">
    <source>
        <dbReference type="ARBA" id="ARBA00035474"/>
    </source>
</evidence>
<dbReference type="Gene3D" id="3.40.50.80">
    <property type="entry name" value="Nucleotide-binding domain of ferredoxin-NADP reductase (FNR) module"/>
    <property type="match status" value="2"/>
</dbReference>
<evidence type="ECO:0000256" key="23">
    <source>
        <dbReference type="ARBA" id="ARBA00035211"/>
    </source>
</evidence>
<dbReference type="InterPro" id="IPR017927">
    <property type="entry name" value="FAD-bd_FR_type"/>
</dbReference>
<keyword evidence="13" id="KW-0832">Ubl conjugation</keyword>
<feature type="compositionally biased region" description="Polar residues" evidence="25">
    <location>
        <begin position="106"/>
        <end position="118"/>
    </location>
</feature>
<dbReference type="GO" id="GO:0006809">
    <property type="term" value="P:nitric oxide biosynthetic process"/>
    <property type="evidence" value="ECO:0007669"/>
    <property type="project" value="InterPro"/>
</dbReference>
<dbReference type="FunFam" id="1.20.990.10:FF:000002">
    <property type="entry name" value="Nitric oxide synthase"/>
    <property type="match status" value="1"/>
</dbReference>
<dbReference type="Pfam" id="PF02898">
    <property type="entry name" value="NO_synthase"/>
    <property type="match status" value="1"/>
</dbReference>
<comment type="subcellular location">
    <subcellularLocation>
        <location evidence="4">Cell membrane</location>
        <location evidence="4">Sarcolemma</location>
        <topology evidence="4">Peripheral membrane protein</topology>
    </subcellularLocation>
    <subcellularLocation>
        <location evidence="5">Cell projection</location>
        <location evidence="5">Dendritic spine</location>
    </subcellularLocation>
</comment>
<dbReference type="InterPro" id="IPR001709">
    <property type="entry name" value="Flavoprot_Pyr_Nucl_cyt_Rdtase"/>
</dbReference>
<evidence type="ECO:0000256" key="22">
    <source>
        <dbReference type="ARBA" id="ARBA00032538"/>
    </source>
</evidence>
<keyword evidence="11" id="KW-0479">Metal-binding</keyword>
<keyword evidence="9" id="KW-0285">Flavoprotein</keyword>
<dbReference type="InterPro" id="IPR003097">
    <property type="entry name" value="CysJ-like_FAD-binding"/>
</dbReference>
<dbReference type="PROSITE" id="PS51384">
    <property type="entry name" value="FAD_FR"/>
    <property type="match status" value="1"/>
</dbReference>
<evidence type="ECO:0000256" key="6">
    <source>
        <dbReference type="ARBA" id="ARBA00006267"/>
    </source>
</evidence>
<dbReference type="Proteomes" id="UP000007879">
    <property type="component" value="Unassembled WGS sequence"/>
</dbReference>
<dbReference type="SMART" id="SM00228">
    <property type="entry name" value="PDZ"/>
    <property type="match status" value="1"/>
</dbReference>
<keyword evidence="10" id="KW-0288">FMN</keyword>
<evidence type="ECO:0000256" key="16">
    <source>
        <dbReference type="ARBA" id="ARBA00023002"/>
    </source>
</evidence>
<evidence type="ECO:0000256" key="13">
    <source>
        <dbReference type="ARBA" id="ARBA00022843"/>
    </source>
</evidence>
<dbReference type="InterPro" id="IPR008254">
    <property type="entry name" value="Flavodoxin/NO_synth"/>
</dbReference>
<dbReference type="InterPro" id="IPR036034">
    <property type="entry name" value="PDZ_sf"/>
</dbReference>
<dbReference type="EnsemblMetazoa" id="XM_011411881.2">
    <property type="protein sequence ID" value="XP_011410183.2"/>
    <property type="gene ID" value="LOC100632571"/>
</dbReference>
<dbReference type="FunFam" id="3.90.440.10:FF:000001">
    <property type="entry name" value="Endothelial nitric oxide synthase"/>
    <property type="match status" value="1"/>
</dbReference>
<evidence type="ECO:0000256" key="20">
    <source>
        <dbReference type="ARBA" id="ARBA00031302"/>
    </source>
</evidence>
<dbReference type="Gene3D" id="2.40.30.10">
    <property type="entry name" value="Translation factors"/>
    <property type="match status" value="1"/>
</dbReference>
<feature type="region of interest" description="Disordered" evidence="25">
    <location>
        <begin position="1572"/>
        <end position="1635"/>
    </location>
</feature>
<dbReference type="Gene3D" id="2.30.42.10">
    <property type="match status" value="1"/>
</dbReference>
<evidence type="ECO:0000256" key="8">
    <source>
        <dbReference type="ARBA" id="ARBA00022617"/>
    </source>
</evidence>
<feature type="region of interest" description="Disordered" evidence="25">
    <location>
        <begin position="1175"/>
        <end position="1196"/>
    </location>
</feature>
<feature type="domain" description="PDZ" evidence="26">
    <location>
        <begin position="5"/>
        <end position="86"/>
    </location>
</feature>
<evidence type="ECO:0000256" key="14">
    <source>
        <dbReference type="ARBA" id="ARBA00022857"/>
    </source>
</evidence>
<gene>
    <name evidence="29" type="primary">100632571</name>
</gene>
<dbReference type="SUPFAM" id="SSF52218">
    <property type="entry name" value="Flavoproteins"/>
    <property type="match status" value="1"/>
</dbReference>
<dbReference type="GO" id="GO:0046872">
    <property type="term" value="F:metal ion binding"/>
    <property type="evidence" value="ECO:0007669"/>
    <property type="project" value="UniProtKB-KW"/>
</dbReference>
<organism evidence="29">
    <name type="scientific">Amphimedon queenslandica</name>
    <name type="common">Sponge</name>
    <dbReference type="NCBI Taxonomy" id="400682"/>
    <lineage>
        <taxon>Eukaryota</taxon>
        <taxon>Metazoa</taxon>
        <taxon>Porifera</taxon>
        <taxon>Demospongiae</taxon>
        <taxon>Heteroscleromorpha</taxon>
        <taxon>Haplosclerida</taxon>
        <taxon>Niphatidae</taxon>
        <taxon>Amphimedon</taxon>
    </lineage>
</organism>
<evidence type="ECO:0000313" key="29">
    <source>
        <dbReference type="EnsemblMetazoa" id="Aqu2.1.39814_001"/>
    </source>
</evidence>
<dbReference type="Gene3D" id="3.90.1230.10">
    <property type="entry name" value="Nitric Oxide Synthase, Chain A, domain 3"/>
    <property type="match status" value="1"/>
</dbReference>
<reference evidence="30" key="1">
    <citation type="journal article" date="2010" name="Nature">
        <title>The Amphimedon queenslandica genome and the evolution of animal complexity.</title>
        <authorList>
            <person name="Srivastava M."/>
            <person name="Simakov O."/>
            <person name="Chapman J."/>
            <person name="Fahey B."/>
            <person name="Gauthier M.E."/>
            <person name="Mitros T."/>
            <person name="Richards G.S."/>
            <person name="Conaco C."/>
            <person name="Dacre M."/>
            <person name="Hellsten U."/>
            <person name="Larroux C."/>
            <person name="Putnam N.H."/>
            <person name="Stanke M."/>
            <person name="Adamska M."/>
            <person name="Darling A."/>
            <person name="Degnan S.M."/>
            <person name="Oakley T.H."/>
            <person name="Plachetzki D.C."/>
            <person name="Zhai Y."/>
            <person name="Adamski M."/>
            <person name="Calcino A."/>
            <person name="Cummins S.F."/>
            <person name="Goodstein D.M."/>
            <person name="Harris C."/>
            <person name="Jackson D.J."/>
            <person name="Leys S.P."/>
            <person name="Shu S."/>
            <person name="Woodcroft B.J."/>
            <person name="Vervoort M."/>
            <person name="Kosik K.S."/>
            <person name="Manning G."/>
            <person name="Degnan B.M."/>
            <person name="Rokhsar D.S."/>
        </authorList>
    </citation>
    <scope>NUCLEOTIDE SEQUENCE [LARGE SCALE GENOMIC DNA]</scope>
</reference>
<dbReference type="InterPro" id="IPR050607">
    <property type="entry name" value="NOS"/>
</dbReference>
<dbReference type="STRING" id="400682.A0A1X7VJ38"/>
<evidence type="ECO:0000256" key="19">
    <source>
        <dbReference type="ARBA" id="ARBA00029891"/>
    </source>
</evidence>
<name>A0A1X7VJ38_AMPQE</name>
<comment type="similarity">
    <text evidence="6">Belongs to the NOS family.</text>
</comment>
<dbReference type="InterPro" id="IPR044940">
    <property type="entry name" value="NOS_dom_2"/>
</dbReference>
<dbReference type="Pfam" id="PF00667">
    <property type="entry name" value="FAD_binding_1"/>
    <property type="match status" value="1"/>
</dbReference>
<dbReference type="PRINTS" id="PR00369">
    <property type="entry name" value="FLAVODOXIN"/>
</dbReference>
<dbReference type="FunCoup" id="A0A1X7VJ38">
    <property type="interactions" value="41"/>
</dbReference>
<dbReference type="CDD" id="cd00136">
    <property type="entry name" value="PDZ_canonical"/>
    <property type="match status" value="1"/>
</dbReference>
<dbReference type="InterPro" id="IPR039261">
    <property type="entry name" value="FNR_nucleotide-bd"/>
</dbReference>
<keyword evidence="15" id="KW-0112">Calmodulin-binding</keyword>
<dbReference type="PANTHER" id="PTHR43410">
    <property type="entry name" value="NITRIC OXIDE SYNTHASE OXYGENASE"/>
    <property type="match status" value="1"/>
</dbReference>
<evidence type="ECO:0000259" key="28">
    <source>
        <dbReference type="PROSITE" id="PS51384"/>
    </source>
</evidence>
<evidence type="ECO:0000256" key="2">
    <source>
        <dbReference type="ARBA" id="ARBA00001970"/>
    </source>
</evidence>
<dbReference type="InterPro" id="IPR023173">
    <property type="entry name" value="NADPH_Cyt_P450_Rdtase_alpha"/>
</dbReference>
<feature type="region of interest" description="Disordered" evidence="25">
    <location>
        <begin position="1456"/>
        <end position="1484"/>
    </location>
</feature>
<reference evidence="29" key="2">
    <citation type="submission" date="2017-05" db="UniProtKB">
        <authorList>
            <consortium name="EnsemblMetazoa"/>
        </authorList>
    </citation>
    <scope>IDENTIFICATION</scope>
</reference>
<evidence type="ECO:0000256" key="17">
    <source>
        <dbReference type="ARBA" id="ARBA00023004"/>
    </source>
</evidence>
<keyword evidence="17" id="KW-0408">Iron</keyword>
<feature type="domain" description="Flavodoxin-like" evidence="27">
    <location>
        <begin position="654"/>
        <end position="832"/>
    </location>
</feature>
<dbReference type="SUPFAM" id="SSF63380">
    <property type="entry name" value="Riboflavin synthase domain-like"/>
    <property type="match status" value="1"/>
</dbReference>
<dbReference type="InterPro" id="IPR004030">
    <property type="entry name" value="NOS_N"/>
</dbReference>